<protein>
    <submittedName>
        <fullName evidence="1">Uncharacterized protein</fullName>
    </submittedName>
</protein>
<proteinExistence type="predicted"/>
<evidence type="ECO:0000313" key="2">
    <source>
        <dbReference type="Proteomes" id="UP001482620"/>
    </source>
</evidence>
<reference evidence="1 2" key="1">
    <citation type="submission" date="2021-06" db="EMBL/GenBank/DDBJ databases">
        <authorList>
            <person name="Palmer J.M."/>
        </authorList>
    </citation>
    <scope>NUCLEOTIDE SEQUENCE [LARGE SCALE GENOMIC DNA]</scope>
    <source>
        <strain evidence="2">if_2019</strain>
        <tissue evidence="1">Muscle</tissue>
    </source>
</reference>
<organism evidence="1 2">
    <name type="scientific">Ilyodon furcidens</name>
    <name type="common">goldbreast splitfin</name>
    <dbReference type="NCBI Taxonomy" id="33524"/>
    <lineage>
        <taxon>Eukaryota</taxon>
        <taxon>Metazoa</taxon>
        <taxon>Chordata</taxon>
        <taxon>Craniata</taxon>
        <taxon>Vertebrata</taxon>
        <taxon>Euteleostomi</taxon>
        <taxon>Actinopterygii</taxon>
        <taxon>Neopterygii</taxon>
        <taxon>Teleostei</taxon>
        <taxon>Neoteleostei</taxon>
        <taxon>Acanthomorphata</taxon>
        <taxon>Ovalentaria</taxon>
        <taxon>Atherinomorphae</taxon>
        <taxon>Cyprinodontiformes</taxon>
        <taxon>Goodeidae</taxon>
        <taxon>Ilyodon</taxon>
    </lineage>
</organism>
<evidence type="ECO:0000313" key="1">
    <source>
        <dbReference type="EMBL" id="MEQ2234503.1"/>
    </source>
</evidence>
<sequence length="101" mass="11316">LNSGFICEKTLLEVAKVKSSLKVHYLVEQQIKTCSQSQNGLDPSIFMYCNCLVKVQDPRLQMKLLEAYLKILAAENATTGGSTKCRLRCAEYICTPHFLDA</sequence>
<accession>A0ABV0TSB8</accession>
<feature type="non-terminal residue" evidence="1">
    <location>
        <position position="1"/>
    </location>
</feature>
<comment type="caution">
    <text evidence="1">The sequence shown here is derived from an EMBL/GenBank/DDBJ whole genome shotgun (WGS) entry which is preliminary data.</text>
</comment>
<dbReference type="Proteomes" id="UP001482620">
    <property type="component" value="Unassembled WGS sequence"/>
</dbReference>
<gene>
    <name evidence="1" type="ORF">ILYODFUR_032429</name>
</gene>
<dbReference type="EMBL" id="JAHRIQ010040023">
    <property type="protein sequence ID" value="MEQ2234503.1"/>
    <property type="molecule type" value="Genomic_DNA"/>
</dbReference>
<keyword evidence="2" id="KW-1185">Reference proteome</keyword>
<name>A0ABV0TSB8_9TELE</name>